<gene>
    <name evidence="1" type="ORF">Tci_908216</name>
</gene>
<name>A0A699VM17_TANCI</name>
<evidence type="ECO:0000313" key="1">
    <source>
        <dbReference type="EMBL" id="GFD36247.1"/>
    </source>
</evidence>
<protein>
    <submittedName>
        <fullName evidence="1">Uncharacterized protein</fullName>
    </submittedName>
</protein>
<sequence>IENHLDYAEELARLQIQAHEANLAAEKYGFEFSNATAEMLHQAGIKTRRNLVLAAGDPASSTVSTGGVPADPEH</sequence>
<reference evidence="1" key="1">
    <citation type="journal article" date="2019" name="Sci. Rep.">
        <title>Draft genome of Tanacetum cinerariifolium, the natural source of mosquito coil.</title>
        <authorList>
            <person name="Yamashiro T."/>
            <person name="Shiraishi A."/>
            <person name="Satake H."/>
            <person name="Nakayama K."/>
        </authorList>
    </citation>
    <scope>NUCLEOTIDE SEQUENCE</scope>
</reference>
<proteinExistence type="predicted"/>
<dbReference type="EMBL" id="BKCJ011469142">
    <property type="protein sequence ID" value="GFD36247.1"/>
    <property type="molecule type" value="Genomic_DNA"/>
</dbReference>
<dbReference type="AlphaFoldDB" id="A0A699VM17"/>
<comment type="caution">
    <text evidence="1">The sequence shown here is derived from an EMBL/GenBank/DDBJ whole genome shotgun (WGS) entry which is preliminary data.</text>
</comment>
<organism evidence="1">
    <name type="scientific">Tanacetum cinerariifolium</name>
    <name type="common">Dalmatian daisy</name>
    <name type="synonym">Chrysanthemum cinerariifolium</name>
    <dbReference type="NCBI Taxonomy" id="118510"/>
    <lineage>
        <taxon>Eukaryota</taxon>
        <taxon>Viridiplantae</taxon>
        <taxon>Streptophyta</taxon>
        <taxon>Embryophyta</taxon>
        <taxon>Tracheophyta</taxon>
        <taxon>Spermatophyta</taxon>
        <taxon>Magnoliopsida</taxon>
        <taxon>eudicotyledons</taxon>
        <taxon>Gunneridae</taxon>
        <taxon>Pentapetalae</taxon>
        <taxon>asterids</taxon>
        <taxon>campanulids</taxon>
        <taxon>Asterales</taxon>
        <taxon>Asteraceae</taxon>
        <taxon>Asteroideae</taxon>
        <taxon>Anthemideae</taxon>
        <taxon>Anthemidinae</taxon>
        <taxon>Tanacetum</taxon>
    </lineage>
</organism>
<feature type="non-terminal residue" evidence="1">
    <location>
        <position position="1"/>
    </location>
</feature>
<accession>A0A699VM17</accession>